<reference evidence="2 3" key="1">
    <citation type="journal article" date="2011" name="Proc. Natl. Acad. Sci. U.S.A.">
        <title>Evolutionary erosion of yeast sex chromosomes by mating-type switching accidents.</title>
        <authorList>
            <person name="Gordon J.L."/>
            <person name="Armisen D."/>
            <person name="Proux-Wera E."/>
            <person name="Oheigeartaigh S.S."/>
            <person name="Byrne K.P."/>
            <person name="Wolfe K.H."/>
        </authorList>
    </citation>
    <scope>NUCLEOTIDE SEQUENCE [LARGE SCALE GENOMIC DNA]</scope>
    <source>
        <strain evidence="3">ATCC 10597 / BCRC 20456 / CBS 421 / NBRC 0211 / NRRL Y-12639</strain>
    </source>
</reference>
<dbReference type="HOGENOM" id="CLU_312854_0_0_1"/>
<evidence type="ECO:0000259" key="1">
    <source>
        <dbReference type="Pfam" id="PF12744"/>
    </source>
</evidence>
<gene>
    <name evidence="2" type="primary">NDAI0B02800</name>
    <name evidence="2" type="ordered locus">NDAI_0B02800</name>
</gene>
<dbReference type="Gene3D" id="2.60.40.2830">
    <property type="match status" value="1"/>
</dbReference>
<dbReference type="AlphaFoldDB" id="G0W6A4"/>
<feature type="domain" description="Autophagy protein Atg19/Atg34 C-terminal" evidence="1">
    <location>
        <begin position="706"/>
        <end position="886"/>
    </location>
</feature>
<evidence type="ECO:0000313" key="3">
    <source>
        <dbReference type="Proteomes" id="UP000000689"/>
    </source>
</evidence>
<proteinExistence type="predicted"/>
<dbReference type="Proteomes" id="UP000000689">
    <property type="component" value="Chromosome 2"/>
</dbReference>
<accession>G0W6A4</accession>
<organism evidence="2 3">
    <name type="scientific">Naumovozyma dairenensis (strain ATCC 10597 / BCRC 20456 / CBS 421 / NBRC 0211 / NRRL Y-12639)</name>
    <name type="common">Saccharomyces dairenensis</name>
    <dbReference type="NCBI Taxonomy" id="1071378"/>
    <lineage>
        <taxon>Eukaryota</taxon>
        <taxon>Fungi</taxon>
        <taxon>Dikarya</taxon>
        <taxon>Ascomycota</taxon>
        <taxon>Saccharomycotina</taxon>
        <taxon>Saccharomycetes</taxon>
        <taxon>Saccharomycetales</taxon>
        <taxon>Saccharomycetaceae</taxon>
        <taxon>Naumovozyma</taxon>
    </lineage>
</organism>
<sequence>MCEQTPMEEKLPEVSWPTGKQYYIDNGFGLVAVNPKALTPYFLLKAFPKARIISNTRDYIFPREIGLEFDELRRVLAGNIAISFKVSDRYLKYQSQKFDSNNAEPVTINDAQVGGQKIYAFYDKGKYNEFNLASVTPKDILDGEPIVMSILNCKVVDSSKIAPHRVLSNPDFATLKNELESPAPTLIKLTKKYLEAQVKIPEVNNIGESSYPNALTPNHLLKTFSTGRIISNTRETGSVPKEIDQFVKLTIPDGKSIAAFPLEDVSIEKILDVIPKTIMLRNYPNVTMRSQNVYSDPLPGFQEVRMLLADKAPKEIVLSANYLKQEEKTFNASLRTPDIIIYLGEPAPLKDIKLNTLSPTKCLELFPTTFHLRTNNDTSFRTSAELTPNPGYDFQDVKKLFAKQGEHVVALTKCYLEQQSALNEVEKHGSSLNSSNSGFYFIQGKAPAMFCSSDKLDPSYLMSLSEELIEISNCTGSTQANSLFRYNVTQDFETVLQELLSKNSVTFVLSKSYLLKQATRLDKNWNDMQYIQTENTHIYISMKDERLGAYPARKATPALLLGFFTEIFITNSYPDKDKEFTKYLADDFNDFSVVKNILLEDRFISFQISRQFLKNCCKKSISSEVKGTKDCTAVSSVNSSSNYNEGIQVTDNSIAKRQILLSEAAIVQLNATIQKTINYISKGDEKERERSSSKKVSLFNTELETDDETHDFISTLKTSEDLKKVVNGYPKFKEWRYIGGKDESEIDERFSSKDNMIAQVSINHELENIKKPEEFLNSTALEVTMERRYKDIKFTLTNRGKSDLPGNSKFVVQYSIEHHGVAHVADVTLDMGPHKLLIGSKKHLLWSPPCPIHNGIVVDVVELSTEDGFVFYSGKVHDNNFELSTPALSYEHLEVNEQYYNSLEKRKQVNLLVRAMYQRNLFPLILQQDKLGRNMIC</sequence>
<dbReference type="OrthoDB" id="4042094at2759"/>
<dbReference type="KEGG" id="ndi:NDAI_0B02800"/>
<dbReference type="RefSeq" id="XP_003668558.1">
    <property type="nucleotide sequence ID" value="XM_003668510.1"/>
</dbReference>
<dbReference type="EMBL" id="HE580268">
    <property type="protein sequence ID" value="CCD23315.1"/>
    <property type="molecule type" value="Genomic_DNA"/>
</dbReference>
<dbReference type="InterPro" id="IPR024543">
    <property type="entry name" value="Atg19/Atg34_C"/>
</dbReference>
<dbReference type="GeneID" id="11496231"/>
<evidence type="ECO:0000313" key="2">
    <source>
        <dbReference type="EMBL" id="CCD23315.1"/>
    </source>
</evidence>
<protein>
    <recommendedName>
        <fullName evidence="1">Autophagy protein Atg19/Atg34 C-terminal domain-containing protein</fullName>
    </recommendedName>
</protein>
<dbReference type="CDD" id="cd12213">
    <property type="entry name" value="ABD"/>
    <property type="match status" value="1"/>
</dbReference>
<name>G0W6A4_NAUDC</name>
<dbReference type="Pfam" id="PF12744">
    <property type="entry name" value="ATG19"/>
    <property type="match status" value="1"/>
</dbReference>
<keyword evidence="3" id="KW-1185">Reference proteome</keyword>